<dbReference type="EMBL" id="LNVX01000324">
    <property type="protein sequence ID" value="OEG70496.1"/>
    <property type="molecule type" value="Genomic_DNA"/>
</dbReference>
<accession>A0A1E5IJ05</accession>
<evidence type="ECO:0000256" key="3">
    <source>
        <dbReference type="ARBA" id="ARBA00011270"/>
    </source>
</evidence>
<evidence type="ECO:0000256" key="10">
    <source>
        <dbReference type="RuleBase" id="RU003662"/>
    </source>
</evidence>
<dbReference type="GO" id="GO:0004834">
    <property type="term" value="F:tryptophan synthase activity"/>
    <property type="evidence" value="ECO:0007669"/>
    <property type="project" value="UniProtKB-UniRule"/>
</dbReference>
<sequence>MNNIRSSAAASKNRELITGIFKNGKALITYLTAGDPSLDKTEDYVLTMAENGSDLIEIGIPFSDPVAEGETIQNAMTRALSKKIDLDDIFNVVTNVRKKSNIPLVFMTYLNPLFSYGYEEFFKKCGSTGINGIIVPDMPFEEQDEIKGFTDKYGITVITLIAPTSKERINVLAKQAEGFIYLVSSLGVTGVRSRITTNIDAIVSEIKKVTDIPVAVGFGISTHEQAKKMAKSADGVIIGSAVVKIIAEYKENAAPKLAKYVSEIKRVIQDLDKIY</sequence>
<evidence type="ECO:0000313" key="12">
    <source>
        <dbReference type="Proteomes" id="UP000095237"/>
    </source>
</evidence>
<protein>
    <recommendedName>
        <fullName evidence="9">Tryptophan synthase alpha chain</fullName>
        <ecNumber evidence="9">4.2.1.20</ecNumber>
    </recommendedName>
</protein>
<keyword evidence="12" id="KW-1185">Reference proteome</keyword>
<evidence type="ECO:0000256" key="7">
    <source>
        <dbReference type="ARBA" id="ARBA00023239"/>
    </source>
</evidence>
<comment type="pathway">
    <text evidence="2 9">Amino-acid biosynthesis; L-tryptophan biosynthesis; L-tryptophan from chorismate: step 5/5.</text>
</comment>
<evidence type="ECO:0000256" key="8">
    <source>
        <dbReference type="ARBA" id="ARBA00049047"/>
    </source>
</evidence>
<dbReference type="UniPathway" id="UPA00035">
    <property type="reaction ID" value="UER00044"/>
</dbReference>
<comment type="caution">
    <text evidence="11">The sequence shown here is derived from an EMBL/GenBank/DDBJ whole genome shotgun (WGS) entry which is preliminary data.</text>
</comment>
<dbReference type="FunFam" id="3.20.20.70:FF:000037">
    <property type="entry name" value="Tryptophan synthase alpha chain"/>
    <property type="match status" value="1"/>
</dbReference>
<dbReference type="Pfam" id="PF00290">
    <property type="entry name" value="Trp_syntA"/>
    <property type="match status" value="1"/>
</dbReference>
<dbReference type="PANTHER" id="PTHR43406:SF1">
    <property type="entry name" value="TRYPTOPHAN SYNTHASE ALPHA CHAIN, CHLOROPLASTIC"/>
    <property type="match status" value="1"/>
</dbReference>
<dbReference type="InterPro" id="IPR002028">
    <property type="entry name" value="Trp_synthase_suA"/>
</dbReference>
<dbReference type="Gene3D" id="3.20.20.70">
    <property type="entry name" value="Aldolase class I"/>
    <property type="match status" value="1"/>
</dbReference>
<keyword evidence="6 9" id="KW-0057">Aromatic amino acid biosynthesis</keyword>
<evidence type="ECO:0000256" key="1">
    <source>
        <dbReference type="ARBA" id="ARBA00003365"/>
    </source>
</evidence>
<dbReference type="NCBIfam" id="TIGR00262">
    <property type="entry name" value="trpA"/>
    <property type="match status" value="1"/>
</dbReference>
<evidence type="ECO:0000256" key="4">
    <source>
        <dbReference type="ARBA" id="ARBA00022605"/>
    </source>
</evidence>
<dbReference type="GO" id="GO:0005829">
    <property type="term" value="C:cytosol"/>
    <property type="evidence" value="ECO:0007669"/>
    <property type="project" value="TreeGrafter"/>
</dbReference>
<evidence type="ECO:0000256" key="6">
    <source>
        <dbReference type="ARBA" id="ARBA00023141"/>
    </source>
</evidence>
<dbReference type="HAMAP" id="MF_00131">
    <property type="entry name" value="Trp_synth_alpha"/>
    <property type="match status" value="1"/>
</dbReference>
<comment type="function">
    <text evidence="1 9">The alpha subunit is responsible for the aldol cleavage of indoleglycerol phosphate to indole and glyceraldehyde 3-phosphate.</text>
</comment>
<dbReference type="EC" id="4.2.1.20" evidence="9"/>
<evidence type="ECO:0000256" key="5">
    <source>
        <dbReference type="ARBA" id="ARBA00022822"/>
    </source>
</evidence>
<dbReference type="SUPFAM" id="SSF51366">
    <property type="entry name" value="Ribulose-phoshate binding barrel"/>
    <property type="match status" value="1"/>
</dbReference>
<evidence type="ECO:0000313" key="11">
    <source>
        <dbReference type="EMBL" id="OEG70496.1"/>
    </source>
</evidence>
<name>A0A1E5IJ05_ENDTX</name>
<keyword evidence="5 9" id="KW-0822">Tryptophan biosynthesis</keyword>
<reference evidence="11 12" key="1">
    <citation type="submission" date="2015-11" db="EMBL/GenBank/DDBJ databases">
        <title>Evidence for parallel genomic evolution in an endosymbiosis of termite gut flagellates.</title>
        <authorList>
            <person name="Zheng H."/>
        </authorList>
    </citation>
    <scope>NUCLEOTIDE SEQUENCE [LARGE SCALE GENOMIC DNA]</scope>
    <source>
        <strain evidence="11 12">CET450</strain>
    </source>
</reference>
<dbReference type="CDD" id="cd04724">
    <property type="entry name" value="Tryptophan_synthase_alpha"/>
    <property type="match status" value="1"/>
</dbReference>
<dbReference type="InterPro" id="IPR018204">
    <property type="entry name" value="Trp_synthase_alpha_AS"/>
</dbReference>
<dbReference type="InterPro" id="IPR013785">
    <property type="entry name" value="Aldolase_TIM"/>
</dbReference>
<evidence type="ECO:0000256" key="2">
    <source>
        <dbReference type="ARBA" id="ARBA00004733"/>
    </source>
</evidence>
<comment type="catalytic activity">
    <reaction evidence="8 9">
        <text>(1S,2R)-1-C-(indol-3-yl)glycerol 3-phosphate + L-serine = D-glyceraldehyde 3-phosphate + L-tryptophan + H2O</text>
        <dbReference type="Rhea" id="RHEA:10532"/>
        <dbReference type="ChEBI" id="CHEBI:15377"/>
        <dbReference type="ChEBI" id="CHEBI:33384"/>
        <dbReference type="ChEBI" id="CHEBI:57912"/>
        <dbReference type="ChEBI" id="CHEBI:58866"/>
        <dbReference type="ChEBI" id="CHEBI:59776"/>
        <dbReference type="EC" id="4.2.1.20"/>
    </reaction>
</comment>
<feature type="active site" description="Proton acceptor" evidence="9">
    <location>
        <position position="68"/>
    </location>
</feature>
<dbReference type="InterPro" id="IPR011060">
    <property type="entry name" value="RibuloseP-bd_barrel"/>
</dbReference>
<dbReference type="AlphaFoldDB" id="A0A1E5IJ05"/>
<dbReference type="PANTHER" id="PTHR43406">
    <property type="entry name" value="TRYPTOPHAN SYNTHASE, ALPHA CHAIN"/>
    <property type="match status" value="1"/>
</dbReference>
<proteinExistence type="inferred from homology"/>
<dbReference type="Proteomes" id="UP000095237">
    <property type="component" value="Unassembled WGS sequence"/>
</dbReference>
<gene>
    <name evidence="9" type="primary">trpA</name>
    <name evidence="11" type="ORF">ATZ36_00940</name>
</gene>
<feature type="active site" description="Proton acceptor" evidence="9">
    <location>
        <position position="57"/>
    </location>
</feature>
<keyword evidence="7 9" id="KW-0456">Lyase</keyword>
<evidence type="ECO:0000256" key="9">
    <source>
        <dbReference type="HAMAP-Rule" id="MF_00131"/>
    </source>
</evidence>
<dbReference type="PROSITE" id="PS00167">
    <property type="entry name" value="TRP_SYNTHASE_ALPHA"/>
    <property type="match status" value="1"/>
</dbReference>
<organism evidence="11 12">
    <name type="scientific">Endomicrobium trichonymphae</name>
    <dbReference type="NCBI Taxonomy" id="1408204"/>
    <lineage>
        <taxon>Bacteria</taxon>
        <taxon>Pseudomonadati</taxon>
        <taxon>Elusimicrobiota</taxon>
        <taxon>Endomicrobiia</taxon>
        <taxon>Endomicrobiales</taxon>
        <taxon>Endomicrobiaceae</taxon>
        <taxon>Candidatus Endomicrobiellum</taxon>
    </lineage>
</organism>
<keyword evidence="4 9" id="KW-0028">Amino-acid biosynthesis</keyword>
<comment type="subunit">
    <text evidence="3 9">Tetramer of two alpha and two beta chains.</text>
</comment>
<comment type="similarity">
    <text evidence="9 10">Belongs to the TrpA family.</text>
</comment>